<dbReference type="PANTHER" id="PTHR24006:SF915">
    <property type="entry name" value="UBIQUITIN CARBOXYL-TERMINAL HYDROLASE-RELATED"/>
    <property type="match status" value="1"/>
</dbReference>
<dbReference type="Gene3D" id="3.90.70.10">
    <property type="entry name" value="Cysteine proteinases"/>
    <property type="match status" value="1"/>
</dbReference>
<dbReference type="SUPFAM" id="SSF54001">
    <property type="entry name" value="Cysteine proteinases"/>
    <property type="match status" value="1"/>
</dbReference>
<comment type="caution">
    <text evidence="2">The sequence shown here is derived from an EMBL/GenBank/DDBJ whole genome shotgun (WGS) entry which is preliminary data.</text>
</comment>
<dbReference type="PROSITE" id="PS00973">
    <property type="entry name" value="USP_2"/>
    <property type="match status" value="1"/>
</dbReference>
<name>A0ABV0UKS5_9TELE</name>
<protein>
    <recommendedName>
        <fullName evidence="1">USP domain-containing protein</fullName>
    </recommendedName>
</protein>
<dbReference type="PANTHER" id="PTHR24006">
    <property type="entry name" value="UBIQUITIN CARBOXYL-TERMINAL HYDROLASE"/>
    <property type="match status" value="1"/>
</dbReference>
<dbReference type="Proteomes" id="UP001482620">
    <property type="component" value="Unassembled WGS sequence"/>
</dbReference>
<dbReference type="InterPro" id="IPR028889">
    <property type="entry name" value="USP"/>
</dbReference>
<dbReference type="InterPro" id="IPR038765">
    <property type="entry name" value="Papain-like_cys_pep_sf"/>
</dbReference>
<evidence type="ECO:0000313" key="3">
    <source>
        <dbReference type="Proteomes" id="UP001482620"/>
    </source>
</evidence>
<dbReference type="EMBL" id="JAHRIQ010074607">
    <property type="protein sequence ID" value="MEQ2245839.1"/>
    <property type="molecule type" value="Genomic_DNA"/>
</dbReference>
<dbReference type="Pfam" id="PF00443">
    <property type="entry name" value="UCH"/>
    <property type="match status" value="1"/>
</dbReference>
<dbReference type="InterPro" id="IPR050164">
    <property type="entry name" value="Peptidase_C19"/>
</dbReference>
<evidence type="ECO:0000313" key="2">
    <source>
        <dbReference type="EMBL" id="MEQ2245839.1"/>
    </source>
</evidence>
<dbReference type="PROSITE" id="PS50235">
    <property type="entry name" value="USP_3"/>
    <property type="match status" value="1"/>
</dbReference>
<sequence length="369" mass="41912">MVDRTKHLLLCSSLETEIQRQGSNRQEDNAVIKLCQEALTNIKRIQVHPIYSGHSLFLGFPNPSMICYMNASLQSLLTLKGFVEDITSQGEVLALCPEAQLMRCFLNIVRCHNSADARLKLEAVMRFKRVLSVQAPEFEHGGMKDAHEFLTAVLDQIRNLVIPLTETAASMGSSYSCPVQRHLLFTMQNTRTCKGCGVQSRREEDFTMLSLDLIPGGSVQDMLHIHQMERELEFRCQCGGNTSILESRLLALPKYLILHLKRFKFTENLVMVKLEDPIILCREMTVTAHQGDQLYSLISVISHVGSSVRKGHYVSNGLHPDHTLEDGEDRWLHFNDIFVFETSGAMVSEWSTEDSYVLIYQRRAWPALV</sequence>
<dbReference type="InterPro" id="IPR001394">
    <property type="entry name" value="Peptidase_C19_UCH"/>
</dbReference>
<organism evidence="2 3">
    <name type="scientific">Ilyodon furcidens</name>
    <name type="common">goldbreast splitfin</name>
    <dbReference type="NCBI Taxonomy" id="33524"/>
    <lineage>
        <taxon>Eukaryota</taxon>
        <taxon>Metazoa</taxon>
        <taxon>Chordata</taxon>
        <taxon>Craniata</taxon>
        <taxon>Vertebrata</taxon>
        <taxon>Euteleostomi</taxon>
        <taxon>Actinopterygii</taxon>
        <taxon>Neopterygii</taxon>
        <taxon>Teleostei</taxon>
        <taxon>Neoteleostei</taxon>
        <taxon>Acanthomorphata</taxon>
        <taxon>Ovalentaria</taxon>
        <taxon>Atherinomorphae</taxon>
        <taxon>Cyprinodontiformes</taxon>
        <taxon>Goodeidae</taxon>
        <taxon>Ilyodon</taxon>
    </lineage>
</organism>
<feature type="domain" description="USP" evidence="1">
    <location>
        <begin position="58"/>
        <end position="363"/>
    </location>
</feature>
<reference evidence="2 3" key="1">
    <citation type="submission" date="2021-06" db="EMBL/GenBank/DDBJ databases">
        <authorList>
            <person name="Palmer J.M."/>
        </authorList>
    </citation>
    <scope>NUCLEOTIDE SEQUENCE [LARGE SCALE GENOMIC DNA]</scope>
    <source>
        <strain evidence="3">if_2019</strain>
        <tissue evidence="2">Muscle</tissue>
    </source>
</reference>
<evidence type="ECO:0000259" key="1">
    <source>
        <dbReference type="PROSITE" id="PS50235"/>
    </source>
</evidence>
<proteinExistence type="predicted"/>
<accession>A0ABV0UKS5</accession>
<dbReference type="InterPro" id="IPR018200">
    <property type="entry name" value="USP_CS"/>
</dbReference>
<keyword evidence="3" id="KW-1185">Reference proteome</keyword>
<dbReference type="CDD" id="cd02257">
    <property type="entry name" value="Peptidase_C19"/>
    <property type="match status" value="1"/>
</dbReference>
<gene>
    <name evidence="2" type="ORF">ILYODFUR_032021</name>
</gene>